<dbReference type="AlphaFoldDB" id="G8H2S3"/>
<keyword evidence="1" id="KW-0238">DNA-binding</keyword>
<organism evidence="1">
    <name type="scientific">Rhodotorula graminis</name>
    <name type="common">Yeast</name>
    <dbReference type="NCBI Taxonomy" id="29898"/>
    <lineage>
        <taxon>Eukaryota</taxon>
        <taxon>Fungi</taxon>
        <taxon>Dikarya</taxon>
        <taxon>Basidiomycota</taxon>
        <taxon>Pucciniomycotina</taxon>
        <taxon>Microbotryomycetes</taxon>
        <taxon>Sporidiobolales</taxon>
        <taxon>Sporidiobolaceae</taxon>
        <taxon>Rhodotorula</taxon>
    </lineage>
</organism>
<gene>
    <name evidence="1" type="primary">HD1</name>
</gene>
<protein>
    <submittedName>
        <fullName evidence="1">Homeodomain transcription factor HD1</fullName>
    </submittedName>
</protein>
<feature type="non-terminal residue" evidence="1">
    <location>
        <position position="143"/>
    </location>
</feature>
<keyword evidence="1" id="KW-0371">Homeobox</keyword>
<name>G8H2S3_RHOGR</name>
<reference evidence="1" key="1">
    <citation type="journal article" date="2011" name="BMC Evol. Biol.">
        <title>Evidence for maintenance of sex determinants but not of sexual stages in red yeasts, a group of early diverged basidiomycetes.</title>
        <authorList>
            <person name="Coelho M.A."/>
            <person name="Goncalves P."/>
            <person name="Sampaio J.P."/>
        </authorList>
    </citation>
    <scope>NUCLEOTIDE SEQUENCE</scope>
    <source>
        <strain evidence="1">AJ 130</strain>
    </source>
</reference>
<dbReference type="EMBL" id="JN246634">
    <property type="protein sequence ID" value="AER30279.1"/>
    <property type="molecule type" value="Genomic_DNA"/>
</dbReference>
<dbReference type="GO" id="GO:0003677">
    <property type="term" value="F:DNA binding"/>
    <property type="evidence" value="ECO:0007669"/>
    <property type="project" value="UniProtKB-KW"/>
</dbReference>
<sequence length="143" mass="15084">MTTVDARVRSSVVACESAYLAALVSGDYSSLAGKCEGLFEEAGSARQSGLLSIETTLKVVAFAASVKVVSAHLVRLEAVVDDVHQGALTRSRALLTSSAADGPYPAPADPPADDQAHCAPYREWFVAHFSNPYPSPADKDYLL</sequence>
<accession>G8H2S3</accession>
<evidence type="ECO:0000313" key="1">
    <source>
        <dbReference type="EMBL" id="AER30279.1"/>
    </source>
</evidence>
<proteinExistence type="predicted"/>